<feature type="chain" id="PRO_5026653708" evidence="1">
    <location>
        <begin position="24"/>
        <end position="144"/>
    </location>
</feature>
<dbReference type="InterPro" id="IPR010895">
    <property type="entry name" value="CHRD"/>
</dbReference>
<gene>
    <name evidence="3" type="ORF">F6X53_11270</name>
</gene>
<accession>A0A6L3T0C4</accession>
<dbReference type="EMBL" id="VZZK01000009">
    <property type="protein sequence ID" value="KAB1079375.1"/>
    <property type="molecule type" value="Genomic_DNA"/>
</dbReference>
<dbReference type="OrthoDB" id="571052at2"/>
<evidence type="ECO:0000256" key="1">
    <source>
        <dbReference type="SAM" id="SignalP"/>
    </source>
</evidence>
<evidence type="ECO:0000313" key="4">
    <source>
        <dbReference type="Proteomes" id="UP000474159"/>
    </source>
</evidence>
<dbReference type="AlphaFoldDB" id="A0A6L3T0C4"/>
<dbReference type="Pfam" id="PF07452">
    <property type="entry name" value="CHRD"/>
    <property type="match status" value="1"/>
</dbReference>
<keyword evidence="1" id="KW-0732">Signal</keyword>
<feature type="signal peptide" evidence="1">
    <location>
        <begin position="1"/>
        <end position="23"/>
    </location>
</feature>
<name>A0A6L3T0C4_9HYPH</name>
<dbReference type="PROSITE" id="PS50933">
    <property type="entry name" value="CHRD"/>
    <property type="match status" value="1"/>
</dbReference>
<comment type="caution">
    <text evidence="3">The sequence shown here is derived from an EMBL/GenBank/DDBJ whole genome shotgun (WGS) entry which is preliminary data.</text>
</comment>
<dbReference type="SMART" id="SM00754">
    <property type="entry name" value="CHRD"/>
    <property type="match status" value="1"/>
</dbReference>
<evidence type="ECO:0000259" key="2">
    <source>
        <dbReference type="PROSITE" id="PS50933"/>
    </source>
</evidence>
<proteinExistence type="predicted"/>
<reference evidence="3 4" key="1">
    <citation type="submission" date="2019-09" db="EMBL/GenBank/DDBJ databases">
        <title>YIM 48816 draft genome.</title>
        <authorList>
            <person name="Jiang L."/>
        </authorList>
    </citation>
    <scope>NUCLEOTIDE SEQUENCE [LARGE SCALE GENOMIC DNA]</scope>
    <source>
        <strain evidence="3 4">YIM 48816</strain>
    </source>
</reference>
<evidence type="ECO:0000313" key="3">
    <source>
        <dbReference type="EMBL" id="KAB1079375.1"/>
    </source>
</evidence>
<keyword evidence="4" id="KW-1185">Reference proteome</keyword>
<sequence length="144" mass="14359">MIHAFRSGFAALALAASLTAAGAAGETTTFRATLSGASEVPANTAPGTGTVTATYDPASKTLSWQGQYSGLTGPVTAAHFHGPAEAGKNAGVLIPATVTASPFSGSATLDEAKAADLTAGKLYFNIHTGENPKGEIRGQVEKAP</sequence>
<dbReference type="Proteomes" id="UP000474159">
    <property type="component" value="Unassembled WGS sequence"/>
</dbReference>
<dbReference type="RefSeq" id="WP_151000110.1">
    <property type="nucleotide sequence ID" value="NZ_BPQY01000530.1"/>
</dbReference>
<organism evidence="3 4">
    <name type="scientific">Methylobacterium soli</name>
    <dbReference type="NCBI Taxonomy" id="553447"/>
    <lineage>
        <taxon>Bacteria</taxon>
        <taxon>Pseudomonadati</taxon>
        <taxon>Pseudomonadota</taxon>
        <taxon>Alphaproteobacteria</taxon>
        <taxon>Hyphomicrobiales</taxon>
        <taxon>Methylobacteriaceae</taxon>
        <taxon>Methylobacterium</taxon>
    </lineage>
</organism>
<protein>
    <submittedName>
        <fullName evidence="3">CHRD domain-containing protein</fullName>
    </submittedName>
</protein>
<feature type="domain" description="CHRD" evidence="2">
    <location>
        <begin position="26"/>
        <end position="144"/>
    </location>
</feature>